<name>A0A510HHF4_9ACTN</name>
<dbReference type="Proteomes" id="UP000318065">
    <property type="component" value="Chromosome"/>
</dbReference>
<dbReference type="PRINTS" id="PR00133">
    <property type="entry name" value="GLHYDRLASE3"/>
</dbReference>
<evidence type="ECO:0000256" key="1">
    <source>
        <dbReference type="ARBA" id="ARBA00005336"/>
    </source>
</evidence>
<proteinExistence type="inferred from homology"/>
<dbReference type="PANTHER" id="PTHR30480:SF16">
    <property type="entry name" value="GLYCOSIDE HYDROLASE FAMILY 3 DOMAIN PROTEIN"/>
    <property type="match status" value="1"/>
</dbReference>
<dbReference type="EMBL" id="AP019791">
    <property type="protein sequence ID" value="BBL79389.1"/>
    <property type="molecule type" value="Genomic_DNA"/>
</dbReference>
<protein>
    <submittedName>
        <fullName evidence="7">Glycoside hydrolase family 3</fullName>
    </submittedName>
</protein>
<dbReference type="Pfam" id="PF00933">
    <property type="entry name" value="Glyco_hydro_3"/>
    <property type="match status" value="1"/>
</dbReference>
<keyword evidence="5" id="KW-0732">Signal</keyword>
<dbReference type="InterPro" id="IPR036962">
    <property type="entry name" value="Glyco_hydro_3_N_sf"/>
</dbReference>
<dbReference type="GO" id="GO:0009254">
    <property type="term" value="P:peptidoglycan turnover"/>
    <property type="evidence" value="ECO:0007669"/>
    <property type="project" value="TreeGrafter"/>
</dbReference>
<keyword evidence="8" id="KW-1185">Reference proteome</keyword>
<evidence type="ECO:0000259" key="6">
    <source>
        <dbReference type="Pfam" id="PF00933"/>
    </source>
</evidence>
<evidence type="ECO:0000256" key="3">
    <source>
        <dbReference type="ARBA" id="ARBA00023295"/>
    </source>
</evidence>
<keyword evidence="3" id="KW-0326">Glycosidase</keyword>
<sequence length="372" mass="39589">MRVAALLSLFVLLAGCSGKAGRTSVGEEPARTGGGGDPARNMSVREMVGQMFVVSPGGTEPDYYIRKMIRERNVGGVLLFGYNMRSLPQVRRLTGELQRLSMATEPAVPLLVAVDQEGGEVQSAPWVSPQPAAAEIGASGDPEAARRAAERIGRELREAGINTDLAPVVDTGFGAAIGSRSYGEDPRLVARMGAAAVEGFEAAGVISAAKHFPNHGPATSDSHSSLPIVDHDMDTVLSHDLPPFEAAVRAGVPMVMVGHLLYPAIDPENPASLSPEAIRLLRDRLGFRGVVITDDLAMAGARRGESVARTAVRAVSAGADMLIVSSPPQQQAEAYDAVVRAVQSGRILEQRVRESVRRILKMKEDYNLYARH</sequence>
<evidence type="ECO:0000256" key="5">
    <source>
        <dbReference type="SAM" id="SignalP"/>
    </source>
</evidence>
<feature type="domain" description="Glycoside hydrolase family 3 N-terminal" evidence="6">
    <location>
        <begin position="44"/>
        <end position="361"/>
    </location>
</feature>
<dbReference type="GO" id="GO:0005975">
    <property type="term" value="P:carbohydrate metabolic process"/>
    <property type="evidence" value="ECO:0007669"/>
    <property type="project" value="InterPro"/>
</dbReference>
<feature type="chain" id="PRO_5038798176" evidence="5">
    <location>
        <begin position="21"/>
        <end position="372"/>
    </location>
</feature>
<evidence type="ECO:0000313" key="7">
    <source>
        <dbReference type="EMBL" id="BBL79389.1"/>
    </source>
</evidence>
<evidence type="ECO:0000256" key="2">
    <source>
        <dbReference type="ARBA" id="ARBA00022801"/>
    </source>
</evidence>
<dbReference type="RefSeq" id="WP_172620716.1">
    <property type="nucleotide sequence ID" value="NZ_AP019791.1"/>
</dbReference>
<gene>
    <name evidence="7" type="ORF">RxyAA322_12430</name>
</gene>
<dbReference type="PROSITE" id="PS00775">
    <property type="entry name" value="GLYCOSYL_HYDROL_F3"/>
    <property type="match status" value="1"/>
</dbReference>
<feature type="region of interest" description="Disordered" evidence="4">
    <location>
        <begin position="20"/>
        <end position="39"/>
    </location>
</feature>
<dbReference type="InterPro" id="IPR050226">
    <property type="entry name" value="NagZ_Beta-hexosaminidase"/>
</dbReference>
<dbReference type="InterPro" id="IPR001764">
    <property type="entry name" value="Glyco_hydro_3_N"/>
</dbReference>
<organism evidence="7 8">
    <name type="scientific">Rubrobacter xylanophilus</name>
    <dbReference type="NCBI Taxonomy" id="49319"/>
    <lineage>
        <taxon>Bacteria</taxon>
        <taxon>Bacillati</taxon>
        <taxon>Actinomycetota</taxon>
        <taxon>Rubrobacteria</taxon>
        <taxon>Rubrobacterales</taxon>
        <taxon>Rubrobacteraceae</taxon>
        <taxon>Rubrobacter</taxon>
    </lineage>
</organism>
<feature type="signal peptide" evidence="5">
    <location>
        <begin position="1"/>
        <end position="20"/>
    </location>
</feature>
<dbReference type="SUPFAM" id="SSF51445">
    <property type="entry name" value="(Trans)glycosidases"/>
    <property type="match status" value="1"/>
</dbReference>
<dbReference type="PANTHER" id="PTHR30480">
    <property type="entry name" value="BETA-HEXOSAMINIDASE-RELATED"/>
    <property type="match status" value="1"/>
</dbReference>
<dbReference type="InterPro" id="IPR019800">
    <property type="entry name" value="Glyco_hydro_3_AS"/>
</dbReference>
<dbReference type="InterPro" id="IPR017853">
    <property type="entry name" value="GH"/>
</dbReference>
<dbReference type="Gene3D" id="3.20.20.300">
    <property type="entry name" value="Glycoside hydrolase, family 3, N-terminal domain"/>
    <property type="match status" value="1"/>
</dbReference>
<evidence type="ECO:0000256" key="4">
    <source>
        <dbReference type="SAM" id="MobiDB-lite"/>
    </source>
</evidence>
<dbReference type="GO" id="GO:0004553">
    <property type="term" value="F:hydrolase activity, hydrolyzing O-glycosyl compounds"/>
    <property type="evidence" value="ECO:0007669"/>
    <property type="project" value="InterPro"/>
</dbReference>
<evidence type="ECO:0000313" key="8">
    <source>
        <dbReference type="Proteomes" id="UP000318065"/>
    </source>
</evidence>
<accession>A0A510HHF4</accession>
<dbReference type="AlphaFoldDB" id="A0A510HHF4"/>
<comment type="similarity">
    <text evidence="1">Belongs to the glycosyl hydrolase 3 family.</text>
</comment>
<keyword evidence="2 7" id="KW-0378">Hydrolase</keyword>
<reference evidence="7" key="1">
    <citation type="journal article" date="2019" name="Microbiol. Resour. Announc.">
        <title>Complete Genome Sequence of Rubrobacter xylanophilus Strain AA3-22, Isolated from Arima Onsen in Japan.</title>
        <authorList>
            <person name="Tomariguchi N."/>
            <person name="Miyazaki K."/>
        </authorList>
    </citation>
    <scope>NUCLEOTIDE SEQUENCE [LARGE SCALE GENOMIC DNA]</scope>
    <source>
        <strain evidence="7">AA3-22</strain>
    </source>
</reference>
<dbReference type="PROSITE" id="PS51257">
    <property type="entry name" value="PROKAR_LIPOPROTEIN"/>
    <property type="match status" value="1"/>
</dbReference>